<evidence type="ECO:0000313" key="3">
    <source>
        <dbReference type="Proteomes" id="UP001139260"/>
    </source>
</evidence>
<sequence>MKKIILAAVAVMAFGFANAQEGQFKIGAHVGLPMGDIKDAYSLNVGADVAYLWNVADGFKVGATTGYSAYLGKTTTVDLGPFGSIETKTPTASFVPVAATAQFSVADNLFLGADLGYAVNVGKGDGNGGVYYQPKFGFQTEKVEVYLGYKGISVDGGSFSSLNVGMNFKF</sequence>
<evidence type="ECO:0000313" key="2">
    <source>
        <dbReference type="EMBL" id="MCK8141234.1"/>
    </source>
</evidence>
<organism evidence="2 3">
    <name type="scientific">Flavobacterium pygoscelis</name>
    <dbReference type="NCBI Taxonomy" id="2893176"/>
    <lineage>
        <taxon>Bacteria</taxon>
        <taxon>Pseudomonadati</taxon>
        <taxon>Bacteroidota</taxon>
        <taxon>Flavobacteriia</taxon>
        <taxon>Flavobacteriales</taxon>
        <taxon>Flavobacteriaceae</taxon>
        <taxon>Flavobacterium</taxon>
    </lineage>
</organism>
<dbReference type="AlphaFoldDB" id="A0A9X2BK82"/>
<feature type="signal peptide" evidence="1">
    <location>
        <begin position="1"/>
        <end position="19"/>
    </location>
</feature>
<dbReference type="EMBL" id="JALNUB010000003">
    <property type="protein sequence ID" value="MCK8141234.1"/>
    <property type="molecule type" value="Genomic_DNA"/>
</dbReference>
<keyword evidence="1" id="KW-0732">Signal</keyword>
<dbReference type="InterPro" id="IPR011250">
    <property type="entry name" value="OMP/PagP_B-barrel"/>
</dbReference>
<accession>A0A9X2BK82</accession>
<comment type="caution">
    <text evidence="2">The sequence shown here is derived from an EMBL/GenBank/DDBJ whole genome shotgun (WGS) entry which is preliminary data.</text>
</comment>
<feature type="chain" id="PRO_5040837775" evidence="1">
    <location>
        <begin position="20"/>
        <end position="170"/>
    </location>
</feature>
<dbReference type="SUPFAM" id="SSF56925">
    <property type="entry name" value="OMPA-like"/>
    <property type="match status" value="1"/>
</dbReference>
<keyword evidence="3" id="KW-1185">Reference proteome</keyword>
<name>A0A9X2BK82_9FLAO</name>
<evidence type="ECO:0000256" key="1">
    <source>
        <dbReference type="SAM" id="SignalP"/>
    </source>
</evidence>
<gene>
    <name evidence="2" type="ORF">MW871_04945</name>
</gene>
<dbReference type="Proteomes" id="UP001139260">
    <property type="component" value="Unassembled WGS sequence"/>
</dbReference>
<dbReference type="RefSeq" id="WP_188051125.1">
    <property type="nucleotide sequence ID" value="NZ_JALNUB010000003.1"/>
</dbReference>
<reference evidence="2" key="1">
    <citation type="submission" date="2022-04" db="EMBL/GenBank/DDBJ databases">
        <title>Flavobacterium pygoscelis sp. nov. isolated from Chinstrap chick (Pygoscelis antarcticus).</title>
        <authorList>
            <person name="Irgang R."/>
            <person name="Poblete-Morales M."/>
            <person name="Avendano-Herrera R."/>
        </authorList>
    </citation>
    <scope>NUCLEOTIDE SEQUENCE</scope>
    <source>
        <strain evidence="2">I-SCBP12n</strain>
    </source>
</reference>
<protein>
    <submittedName>
        <fullName evidence="2">Porin family protein</fullName>
    </submittedName>
</protein>
<proteinExistence type="predicted"/>